<name>A0A1W1C6R4_9ZZZZ</name>
<organism evidence="2">
    <name type="scientific">hydrothermal vent metagenome</name>
    <dbReference type="NCBI Taxonomy" id="652676"/>
    <lineage>
        <taxon>unclassified sequences</taxon>
        <taxon>metagenomes</taxon>
        <taxon>ecological metagenomes</taxon>
    </lineage>
</organism>
<proteinExistence type="predicted"/>
<dbReference type="AlphaFoldDB" id="A0A1W1C6R4"/>
<keyword evidence="1" id="KW-0472">Membrane</keyword>
<protein>
    <submittedName>
        <fullName evidence="2">Uncharacterized protein</fullName>
    </submittedName>
</protein>
<feature type="transmembrane region" description="Helical" evidence="1">
    <location>
        <begin position="83"/>
        <end position="106"/>
    </location>
</feature>
<keyword evidence="1" id="KW-0812">Transmembrane</keyword>
<reference evidence="2" key="1">
    <citation type="submission" date="2016-10" db="EMBL/GenBank/DDBJ databases">
        <authorList>
            <person name="de Groot N.N."/>
        </authorList>
    </citation>
    <scope>NUCLEOTIDE SEQUENCE</scope>
</reference>
<feature type="transmembrane region" description="Helical" evidence="1">
    <location>
        <begin position="54"/>
        <end position="71"/>
    </location>
</feature>
<sequence length="112" mass="12711">MFDDLFNFSMQRTRKQALGFYFAYSIFTIMFLFIFGIVMALIFGEQIVPQATQIGRSFAILVPLMLSFEILRQKRSFSFVNVLIAFASGILGVLGIFFGLLPTAYLTTLPSR</sequence>
<accession>A0A1W1C6R4</accession>
<keyword evidence="1" id="KW-1133">Transmembrane helix</keyword>
<evidence type="ECO:0000313" key="2">
    <source>
        <dbReference type="EMBL" id="SFV61447.1"/>
    </source>
</evidence>
<feature type="transmembrane region" description="Helical" evidence="1">
    <location>
        <begin position="21"/>
        <end position="42"/>
    </location>
</feature>
<dbReference type="EMBL" id="FPHB01000051">
    <property type="protein sequence ID" value="SFV61447.1"/>
    <property type="molecule type" value="Genomic_DNA"/>
</dbReference>
<evidence type="ECO:0000256" key="1">
    <source>
        <dbReference type="SAM" id="Phobius"/>
    </source>
</evidence>
<gene>
    <name evidence="2" type="ORF">MNB_SM-7-557</name>
</gene>